<evidence type="ECO:0000313" key="3">
    <source>
        <dbReference type="Proteomes" id="UP001236239"/>
    </source>
</evidence>
<protein>
    <submittedName>
        <fullName evidence="2">YchJ family metal-binding protein</fullName>
    </submittedName>
</protein>
<dbReference type="EMBL" id="JASAYQ010000016">
    <property type="protein sequence ID" value="MDP8173471.1"/>
    <property type="molecule type" value="Genomic_DNA"/>
</dbReference>
<sequence>MTRNSKSAKNRATVEFKTYFESEQEIEAHHELSLFVYKDNKWFFVVPNV</sequence>
<accession>A0AAJ6NB06</accession>
<gene>
    <name evidence="2" type="ORF">QJU93_08900</name>
</gene>
<dbReference type="RefSeq" id="WP_306374773.1">
    <property type="nucleotide sequence ID" value="NZ_JASAYK010000008.1"/>
</dbReference>
<feature type="domain" description="YchJ-like middle NTF2-like" evidence="1">
    <location>
        <begin position="5"/>
        <end position="45"/>
    </location>
</feature>
<evidence type="ECO:0000259" key="1">
    <source>
        <dbReference type="Pfam" id="PF17775"/>
    </source>
</evidence>
<dbReference type="InterPro" id="IPR032710">
    <property type="entry name" value="NTF2-like_dom_sf"/>
</dbReference>
<dbReference type="Proteomes" id="UP001236239">
    <property type="component" value="Unassembled WGS sequence"/>
</dbReference>
<proteinExistence type="predicted"/>
<comment type="caution">
    <text evidence="2">The sequence shown here is derived from an EMBL/GenBank/DDBJ whole genome shotgun (WGS) entry which is preliminary data.</text>
</comment>
<dbReference type="Gene3D" id="3.10.450.50">
    <property type="match status" value="1"/>
</dbReference>
<evidence type="ECO:0000313" key="2">
    <source>
        <dbReference type="EMBL" id="MDP8173471.1"/>
    </source>
</evidence>
<reference evidence="2" key="1">
    <citation type="journal article" date="2023" name="Front. Microbiol.">
        <title>Phylogeography and host specificity of Pasteurellaceae pathogenic to sea-farmed fish in the north-east Atlantic.</title>
        <authorList>
            <person name="Gulla S."/>
            <person name="Colquhoun D.J."/>
            <person name="Olsen A.B."/>
            <person name="Spilsberg B."/>
            <person name="Lagesen K."/>
            <person name="Aakesson C.P."/>
            <person name="Strom S."/>
            <person name="Manji F."/>
            <person name="Birkbeck T.H."/>
            <person name="Nilsen H.K."/>
        </authorList>
    </citation>
    <scope>NUCLEOTIDE SEQUENCE</scope>
    <source>
        <strain evidence="2">TW16_20</strain>
    </source>
</reference>
<organism evidence="2 3">
    <name type="scientific">Phocoenobacter skyensis</name>
    <dbReference type="NCBI Taxonomy" id="97481"/>
    <lineage>
        <taxon>Bacteria</taxon>
        <taxon>Pseudomonadati</taxon>
        <taxon>Pseudomonadota</taxon>
        <taxon>Gammaproteobacteria</taxon>
        <taxon>Pasteurellales</taxon>
        <taxon>Pasteurellaceae</taxon>
        <taxon>Phocoenobacter</taxon>
    </lineage>
</organism>
<dbReference type="SUPFAM" id="SSF54427">
    <property type="entry name" value="NTF2-like"/>
    <property type="match status" value="1"/>
</dbReference>
<dbReference type="AlphaFoldDB" id="A0AAJ6NB06"/>
<name>A0AAJ6NB06_9PAST</name>
<dbReference type="Pfam" id="PF17775">
    <property type="entry name" value="YchJ_M-like"/>
    <property type="match status" value="1"/>
</dbReference>
<dbReference type="InterPro" id="IPR048469">
    <property type="entry name" value="YchJ-like_M"/>
</dbReference>